<evidence type="ECO:0000313" key="1">
    <source>
        <dbReference type="EMBL" id="CAD7054471.1"/>
    </source>
</evidence>
<dbReference type="Proteomes" id="UP000606921">
    <property type="component" value="Unassembled WGS sequence"/>
</dbReference>
<dbReference type="EMBL" id="CABFWF030000018">
    <property type="protein sequence ID" value="CAD7054471.1"/>
    <property type="molecule type" value="Genomic_DNA"/>
</dbReference>
<sequence>MVLVTHDLEEAIYLADKVMILPKQKVPLA</sequence>
<comment type="caution">
    <text evidence="1">The sequence shown here is derived from an EMBL/GenBank/DDBJ whole genome shotgun (WGS) entry which is preliminary data.</text>
</comment>
<accession>A0ABN7JYJ7</accession>
<keyword evidence="2" id="KW-1185">Reference proteome</keyword>
<name>A0ABN7JYJ7_9HYPH</name>
<evidence type="ECO:0000313" key="2">
    <source>
        <dbReference type="Proteomes" id="UP000606921"/>
    </source>
</evidence>
<keyword evidence="1" id="KW-0547">Nucleotide-binding</keyword>
<reference evidence="1 2" key="1">
    <citation type="submission" date="2020-11" db="EMBL/GenBank/DDBJ databases">
        <authorList>
            <person name="Lassalle F."/>
        </authorList>
    </citation>
    <scope>NUCLEOTIDE SEQUENCE [LARGE SCALE GENOMIC DNA]</scope>
    <source>
        <strain evidence="1 2">JC140</strain>
    </source>
</reference>
<proteinExistence type="predicted"/>
<keyword evidence="1" id="KW-0067">ATP-binding</keyword>
<organism evidence="1 2">
    <name type="scientific">Pseudorhizobium endolithicum</name>
    <dbReference type="NCBI Taxonomy" id="1191678"/>
    <lineage>
        <taxon>Bacteria</taxon>
        <taxon>Pseudomonadati</taxon>
        <taxon>Pseudomonadota</taxon>
        <taxon>Alphaproteobacteria</taxon>
        <taxon>Hyphomicrobiales</taxon>
        <taxon>Rhizobiaceae</taxon>
        <taxon>Rhizobium/Agrobacterium group</taxon>
        <taxon>Pseudorhizobium</taxon>
    </lineage>
</organism>
<protein>
    <submittedName>
        <fullName evidence="1">ABC transporter ATP-binding protein</fullName>
    </submittedName>
</protein>
<dbReference type="GO" id="GO:0005524">
    <property type="term" value="F:ATP binding"/>
    <property type="evidence" value="ECO:0007669"/>
    <property type="project" value="UniProtKB-KW"/>
</dbReference>
<gene>
    <name evidence="1" type="ORF">REJC140_02167</name>
</gene>